<protein>
    <recommendedName>
        <fullName evidence="8">Cytochrome P450</fullName>
    </recommendedName>
</protein>
<proteinExistence type="inferred from homology"/>
<evidence type="ECO:0000313" key="6">
    <source>
        <dbReference type="EMBL" id="KAG8386035.1"/>
    </source>
</evidence>
<dbReference type="GO" id="GO:0005506">
    <property type="term" value="F:iron ion binding"/>
    <property type="evidence" value="ECO:0007669"/>
    <property type="project" value="InterPro"/>
</dbReference>
<dbReference type="InterPro" id="IPR001128">
    <property type="entry name" value="Cyt_P450"/>
</dbReference>
<dbReference type="SUPFAM" id="SSF48264">
    <property type="entry name" value="Cytochrome P450"/>
    <property type="match status" value="1"/>
</dbReference>
<dbReference type="Proteomes" id="UP000826271">
    <property type="component" value="Unassembled WGS sequence"/>
</dbReference>
<organism evidence="6 7">
    <name type="scientific">Buddleja alternifolia</name>
    <dbReference type="NCBI Taxonomy" id="168488"/>
    <lineage>
        <taxon>Eukaryota</taxon>
        <taxon>Viridiplantae</taxon>
        <taxon>Streptophyta</taxon>
        <taxon>Embryophyta</taxon>
        <taxon>Tracheophyta</taxon>
        <taxon>Spermatophyta</taxon>
        <taxon>Magnoliopsida</taxon>
        <taxon>eudicotyledons</taxon>
        <taxon>Gunneridae</taxon>
        <taxon>Pentapetalae</taxon>
        <taxon>asterids</taxon>
        <taxon>lamiids</taxon>
        <taxon>Lamiales</taxon>
        <taxon>Scrophulariaceae</taxon>
        <taxon>Buddlejeae</taxon>
        <taxon>Buddleja</taxon>
    </lineage>
</organism>
<dbReference type="GO" id="GO:0016705">
    <property type="term" value="F:oxidoreductase activity, acting on paired donors, with incorporation or reduction of molecular oxygen"/>
    <property type="evidence" value="ECO:0007669"/>
    <property type="project" value="InterPro"/>
</dbReference>
<accession>A0AAV6Y3H3</accession>
<dbReference type="InterPro" id="IPR036396">
    <property type="entry name" value="Cyt_P450_sf"/>
</dbReference>
<dbReference type="GO" id="GO:0020037">
    <property type="term" value="F:heme binding"/>
    <property type="evidence" value="ECO:0007669"/>
    <property type="project" value="InterPro"/>
</dbReference>
<sequence length="299" mass="33634">MALQFPSAEILISFSLLIFMLLKLRNRSKTNSAASNLPPGPLKIPLIGNMHLFLGRLPHRALTDLAMRYGPLMHLQLGEISTVVVSSAEIAKQVMKTQDIIFACRPEILAAKVMSNDCPGIVFSPYGDYWRQLRKICTMELLSSKSVQSFKSLREEEFLNLSRWIASKVGLQINLTDKVYSTAYGVTAKAAFGNKTKEQETFISIMRVATKLAAGFEISDLFPSVRFLPLISGMKSKLERLQQQADRILETIIDEHIVKNSGKIGEEDKQDLVDVLLKYRENEDMIPLTRVKIKSVIMV</sequence>
<name>A0AAV6Y3H3_9LAMI</name>
<reference evidence="6" key="1">
    <citation type="submission" date="2019-10" db="EMBL/GenBank/DDBJ databases">
        <authorList>
            <person name="Zhang R."/>
            <person name="Pan Y."/>
            <person name="Wang J."/>
            <person name="Ma R."/>
            <person name="Yu S."/>
        </authorList>
    </citation>
    <scope>NUCLEOTIDE SEQUENCE</scope>
    <source>
        <strain evidence="6">LA-IB0</strain>
        <tissue evidence="6">Leaf</tissue>
    </source>
</reference>
<keyword evidence="2" id="KW-0349">Heme</keyword>
<evidence type="ECO:0000313" key="7">
    <source>
        <dbReference type="Proteomes" id="UP000826271"/>
    </source>
</evidence>
<keyword evidence="7" id="KW-1185">Reference proteome</keyword>
<keyword evidence="3" id="KW-0479">Metal-binding</keyword>
<dbReference type="PANTHER" id="PTHR47955">
    <property type="entry name" value="CYTOCHROME P450 FAMILY 71 PROTEIN"/>
    <property type="match status" value="1"/>
</dbReference>
<dbReference type="AlphaFoldDB" id="A0AAV6Y3H3"/>
<evidence type="ECO:0008006" key="8">
    <source>
        <dbReference type="Google" id="ProtNLM"/>
    </source>
</evidence>
<dbReference type="EMBL" id="WHWC01000003">
    <property type="protein sequence ID" value="KAG8386035.1"/>
    <property type="molecule type" value="Genomic_DNA"/>
</dbReference>
<dbReference type="Gene3D" id="1.10.630.10">
    <property type="entry name" value="Cytochrome P450"/>
    <property type="match status" value="1"/>
</dbReference>
<evidence type="ECO:0000256" key="2">
    <source>
        <dbReference type="ARBA" id="ARBA00022617"/>
    </source>
</evidence>
<keyword evidence="4" id="KW-0560">Oxidoreductase</keyword>
<dbReference type="Pfam" id="PF00067">
    <property type="entry name" value="p450"/>
    <property type="match status" value="1"/>
</dbReference>
<evidence type="ECO:0000256" key="5">
    <source>
        <dbReference type="ARBA" id="ARBA00023004"/>
    </source>
</evidence>
<dbReference type="PANTHER" id="PTHR47955:SF8">
    <property type="entry name" value="CYTOCHROME P450 71D11-LIKE"/>
    <property type="match status" value="1"/>
</dbReference>
<evidence type="ECO:0000256" key="3">
    <source>
        <dbReference type="ARBA" id="ARBA00022723"/>
    </source>
</evidence>
<evidence type="ECO:0000256" key="1">
    <source>
        <dbReference type="ARBA" id="ARBA00010617"/>
    </source>
</evidence>
<keyword evidence="5" id="KW-0408">Iron</keyword>
<evidence type="ECO:0000256" key="4">
    <source>
        <dbReference type="ARBA" id="ARBA00023002"/>
    </source>
</evidence>
<comment type="caution">
    <text evidence="6">The sequence shown here is derived from an EMBL/GenBank/DDBJ whole genome shotgun (WGS) entry which is preliminary data.</text>
</comment>
<gene>
    <name evidence="6" type="ORF">BUALT_Bualt03G0107100</name>
</gene>
<dbReference type="GO" id="GO:0004497">
    <property type="term" value="F:monooxygenase activity"/>
    <property type="evidence" value="ECO:0007669"/>
    <property type="project" value="InterPro"/>
</dbReference>
<comment type="similarity">
    <text evidence="1">Belongs to the cytochrome P450 family.</text>
</comment>